<dbReference type="PROSITE" id="PS51832">
    <property type="entry name" value="HD_GYP"/>
    <property type="match status" value="1"/>
</dbReference>
<name>A0A8J6LLS3_9FIRM</name>
<dbReference type="Proteomes" id="UP000657177">
    <property type="component" value="Unassembled WGS sequence"/>
</dbReference>
<dbReference type="AlphaFoldDB" id="A0A8J6LLS3"/>
<dbReference type="InterPro" id="IPR037522">
    <property type="entry name" value="HD_GYP_dom"/>
</dbReference>
<dbReference type="EMBL" id="JAAKDE010000007">
    <property type="protein sequence ID" value="MBA2132694.1"/>
    <property type="molecule type" value="Genomic_DNA"/>
</dbReference>
<protein>
    <submittedName>
        <fullName evidence="3">HD domain-containing protein</fullName>
    </submittedName>
</protein>
<gene>
    <name evidence="3" type="ORF">G5B42_03945</name>
</gene>
<dbReference type="SMART" id="SM00471">
    <property type="entry name" value="HDc"/>
    <property type="match status" value="1"/>
</dbReference>
<dbReference type="SUPFAM" id="SSF109604">
    <property type="entry name" value="HD-domain/PDEase-like"/>
    <property type="match status" value="1"/>
</dbReference>
<accession>A0A8J6LLS3</accession>
<evidence type="ECO:0000259" key="2">
    <source>
        <dbReference type="PROSITE" id="PS51832"/>
    </source>
</evidence>
<feature type="transmembrane region" description="Helical" evidence="1">
    <location>
        <begin position="98"/>
        <end position="119"/>
    </location>
</feature>
<dbReference type="InterPro" id="IPR052020">
    <property type="entry name" value="Cyclic_di-GMP/3'3'-cGAMP_PDE"/>
</dbReference>
<dbReference type="CDD" id="cd00077">
    <property type="entry name" value="HDc"/>
    <property type="match status" value="1"/>
</dbReference>
<evidence type="ECO:0000313" key="4">
    <source>
        <dbReference type="Proteomes" id="UP000657177"/>
    </source>
</evidence>
<dbReference type="Pfam" id="PF13487">
    <property type="entry name" value="HD_5"/>
    <property type="match status" value="1"/>
</dbReference>
<feature type="domain" description="HD-GYP" evidence="2">
    <location>
        <begin position="133"/>
        <end position="343"/>
    </location>
</feature>
<feature type="transmembrane region" description="Helical" evidence="1">
    <location>
        <begin position="21"/>
        <end position="39"/>
    </location>
</feature>
<keyword evidence="4" id="KW-1185">Reference proteome</keyword>
<dbReference type="PANTHER" id="PTHR45228">
    <property type="entry name" value="CYCLIC DI-GMP PHOSPHODIESTERASE TM_0186-RELATED"/>
    <property type="match status" value="1"/>
</dbReference>
<dbReference type="Gene3D" id="1.10.3210.10">
    <property type="entry name" value="Hypothetical protein af1432"/>
    <property type="match status" value="1"/>
</dbReference>
<keyword evidence="1" id="KW-1133">Transmembrane helix</keyword>
<comment type="caution">
    <text evidence="3">The sequence shown here is derived from an EMBL/GenBank/DDBJ whole genome shotgun (WGS) entry which is preliminary data.</text>
</comment>
<organism evidence="3 4">
    <name type="scientific">Capillibacterium thermochitinicola</name>
    <dbReference type="NCBI Taxonomy" id="2699427"/>
    <lineage>
        <taxon>Bacteria</taxon>
        <taxon>Bacillati</taxon>
        <taxon>Bacillota</taxon>
        <taxon>Capillibacterium</taxon>
    </lineage>
</organism>
<reference evidence="3" key="1">
    <citation type="submission" date="2020-06" db="EMBL/GenBank/DDBJ databases">
        <title>Novel chitinolytic bacterium.</title>
        <authorList>
            <person name="Ungkulpasvich U."/>
            <person name="Kosugi A."/>
            <person name="Uke A."/>
        </authorList>
    </citation>
    <scope>NUCLEOTIDE SEQUENCE</scope>
    <source>
        <strain evidence="3">UUS1-1</strain>
    </source>
</reference>
<keyword evidence="1" id="KW-0472">Membrane</keyword>
<evidence type="ECO:0000256" key="1">
    <source>
        <dbReference type="SAM" id="Phobius"/>
    </source>
</evidence>
<proteinExistence type="predicted"/>
<feature type="transmembrane region" description="Helical" evidence="1">
    <location>
        <begin position="69"/>
        <end position="86"/>
    </location>
</feature>
<sequence>MRSSDSILKDLWDTWQRKGKVSAWFIAYLLSIIITAVVYWTGGTVTAYANLMYIPIAIMASTHGKWHGVIHGIISSLLIGPFMPLDRVLGISQKTINWIVRMLIYAVNAFVIGFFSDYYRHVYQERVKKEKEIAESKLAMIYSLVKLAESRDDSTGAHIERVAQICRLLATNLRKRKKYQDYIDADFIEKITQVSPLHDIGKVGIPDYILLKPGRLSEEEYEVMKEHTTIGAKTLQEVKEKFPNNRFLDMAIGITYFHHEKWDGTGYPFGLAEETIPLSARIMAIADVYDALRSKRVYKNAFSHAESVKIIQEESGKAFDPDIVEVFMDIHEEINEIYDRYSGNQERTLAHLGTGYLEGTGA</sequence>
<evidence type="ECO:0000313" key="3">
    <source>
        <dbReference type="EMBL" id="MBA2132694.1"/>
    </source>
</evidence>
<keyword evidence="1" id="KW-0812">Transmembrane</keyword>
<dbReference type="InterPro" id="IPR003607">
    <property type="entry name" value="HD/PDEase_dom"/>
</dbReference>